<evidence type="ECO:0000259" key="7">
    <source>
        <dbReference type="Pfam" id="PF25989"/>
    </source>
</evidence>
<dbReference type="Pfam" id="PF25876">
    <property type="entry name" value="HH_MFP_RND"/>
    <property type="match status" value="1"/>
</dbReference>
<dbReference type="Gene3D" id="2.40.420.20">
    <property type="match status" value="1"/>
</dbReference>
<dbReference type="AlphaFoldDB" id="A0A0P0RLW2"/>
<evidence type="ECO:0000256" key="3">
    <source>
        <dbReference type="SAM" id="Phobius"/>
    </source>
</evidence>
<evidence type="ECO:0000256" key="1">
    <source>
        <dbReference type="ARBA" id="ARBA00009477"/>
    </source>
</evidence>
<gene>
    <name evidence="8" type="ORF">K788_0007422</name>
</gene>
<dbReference type="EMBL" id="CP012748">
    <property type="protein sequence ID" value="ALL69828.1"/>
    <property type="molecule type" value="Genomic_DNA"/>
</dbReference>
<evidence type="ECO:0000259" key="6">
    <source>
        <dbReference type="Pfam" id="PF25954"/>
    </source>
</evidence>
<feature type="domain" description="Multidrug resistance protein MdtA-like alpha-helical hairpin" evidence="4">
    <location>
        <begin position="154"/>
        <end position="215"/>
    </location>
</feature>
<geneLocation type="plasmid" evidence="9"/>
<dbReference type="GO" id="GO:0015562">
    <property type="term" value="F:efflux transmembrane transporter activity"/>
    <property type="evidence" value="ECO:0007669"/>
    <property type="project" value="TreeGrafter"/>
</dbReference>
<accession>A0A0P0RLW2</accession>
<keyword evidence="3" id="KW-0472">Membrane</keyword>
<sequence>MAETTSTDTARTRTNEMTEKTHSSLAIPARDTPDGHALPPRHREWRRAKIAVVIVLILLAIGALRTVVANMMQSRSVAQTTQQNAKQYVDVVTPKQTDGSAGVTVLPGTLRGYVESPIFARATGYLLHWYADIGARVQEGQLLAELDTPEIDQELAQAVAQRDQMQSSLGLAKSSYERWQQLRQRDAVSQQELDERQSTYSQDVANLAAAEANVKRLRQLESFKRIVAPFAGVVTQRNVDVGDLIDAGSGTSRALFALAQSDPLRVFVQLPQAYAQNIKVGEDVVVTQAELPGQQFHGRITHISGAIDVPTRSLQVEVTLRNPDGKLRPGAYVQVALPSGARAQLSVPGNALLFRAEGPRVAVVDNDGVVHLHKVTIAQDLGQTLEIENGIEPNDRVIINPSDSIEDGDHVEVSRPPSQAQAKSKAAS</sequence>
<keyword evidence="3" id="KW-0812">Transmembrane</keyword>
<dbReference type="GO" id="GO:1990281">
    <property type="term" value="C:efflux pump complex"/>
    <property type="evidence" value="ECO:0007669"/>
    <property type="project" value="TreeGrafter"/>
</dbReference>
<dbReference type="InterPro" id="IPR006143">
    <property type="entry name" value="RND_pump_MFP"/>
</dbReference>
<feature type="region of interest" description="Disordered" evidence="2">
    <location>
        <begin position="398"/>
        <end position="428"/>
    </location>
</feature>
<feature type="compositionally biased region" description="Basic and acidic residues" evidence="2">
    <location>
        <begin position="10"/>
        <end position="22"/>
    </location>
</feature>
<evidence type="ECO:0000313" key="9">
    <source>
        <dbReference type="Proteomes" id="UP000019146"/>
    </source>
</evidence>
<protein>
    <submittedName>
        <fullName evidence="8">Putative Co/Zn/Cd efflux system membrane fusion protein</fullName>
    </submittedName>
</protein>
<evidence type="ECO:0000313" key="8">
    <source>
        <dbReference type="EMBL" id="ALL69828.1"/>
    </source>
</evidence>
<dbReference type="Gene3D" id="2.40.30.170">
    <property type="match status" value="1"/>
</dbReference>
<dbReference type="Pfam" id="PF25917">
    <property type="entry name" value="BSH_RND"/>
    <property type="match status" value="1"/>
</dbReference>
<dbReference type="InterPro" id="IPR058624">
    <property type="entry name" value="MdtA-like_HH"/>
</dbReference>
<feature type="region of interest" description="Disordered" evidence="2">
    <location>
        <begin position="1"/>
        <end position="40"/>
    </location>
</feature>
<evidence type="ECO:0000259" key="4">
    <source>
        <dbReference type="Pfam" id="PF25876"/>
    </source>
</evidence>
<feature type="transmembrane region" description="Helical" evidence="3">
    <location>
        <begin position="50"/>
        <end position="72"/>
    </location>
</feature>
<feature type="domain" description="YknX-like C-terminal permuted SH3-like" evidence="7">
    <location>
        <begin position="345"/>
        <end position="413"/>
    </location>
</feature>
<dbReference type="KEGG" id="bcai:K788_0007422"/>
<dbReference type="PANTHER" id="PTHR30469">
    <property type="entry name" value="MULTIDRUG RESISTANCE PROTEIN MDTA"/>
    <property type="match status" value="1"/>
</dbReference>
<evidence type="ECO:0000259" key="5">
    <source>
        <dbReference type="Pfam" id="PF25917"/>
    </source>
</evidence>
<evidence type="ECO:0000256" key="2">
    <source>
        <dbReference type="SAM" id="MobiDB-lite"/>
    </source>
</evidence>
<name>A0A0P0RLW2_9BURK</name>
<dbReference type="PANTHER" id="PTHR30469:SF37">
    <property type="entry name" value="RAGD PROTEIN"/>
    <property type="match status" value="1"/>
</dbReference>
<feature type="domain" description="Multidrug resistance protein MdtA-like barrel-sandwich hybrid" evidence="5">
    <location>
        <begin position="120"/>
        <end position="253"/>
    </location>
</feature>
<dbReference type="Proteomes" id="UP000019146">
    <property type="component" value="Plasmid unnamed"/>
</dbReference>
<dbReference type="Pfam" id="PF25954">
    <property type="entry name" value="Beta-barrel_RND_2"/>
    <property type="match status" value="1"/>
</dbReference>
<dbReference type="Gene3D" id="2.40.50.100">
    <property type="match status" value="1"/>
</dbReference>
<keyword evidence="3" id="KW-1133">Transmembrane helix</keyword>
<dbReference type="FunFam" id="2.40.30.170:FF:000010">
    <property type="entry name" value="Efflux RND transporter periplasmic adaptor subunit"/>
    <property type="match status" value="1"/>
</dbReference>
<dbReference type="InterPro" id="IPR058637">
    <property type="entry name" value="YknX-like_C"/>
</dbReference>
<reference evidence="8 9" key="1">
    <citation type="journal article" date="2014" name="Genome Announc.">
        <title>Draft Genome Sequence of the Haloacid-Degrading Burkholderia caribensis Strain MBA4.</title>
        <authorList>
            <person name="Pan Y."/>
            <person name="Kong K.F."/>
            <person name="Tsang J.S."/>
        </authorList>
    </citation>
    <scope>NUCLEOTIDE SEQUENCE [LARGE SCALE GENOMIC DNA]</scope>
    <source>
        <strain evidence="8 9">MBA4</strain>
        <plasmid evidence="9">Plasmid</plasmid>
    </source>
</reference>
<dbReference type="Pfam" id="PF25989">
    <property type="entry name" value="YknX_C"/>
    <property type="match status" value="1"/>
</dbReference>
<dbReference type="InterPro" id="IPR058625">
    <property type="entry name" value="MdtA-like_BSH"/>
</dbReference>
<feature type="domain" description="CusB-like beta-barrel" evidence="6">
    <location>
        <begin position="268"/>
        <end position="338"/>
    </location>
</feature>
<organism evidence="8 9">
    <name type="scientific">Paraburkholderia caribensis MBA4</name>
    <dbReference type="NCBI Taxonomy" id="1323664"/>
    <lineage>
        <taxon>Bacteria</taxon>
        <taxon>Pseudomonadati</taxon>
        <taxon>Pseudomonadota</taxon>
        <taxon>Betaproteobacteria</taxon>
        <taxon>Burkholderiales</taxon>
        <taxon>Burkholderiaceae</taxon>
        <taxon>Paraburkholderia</taxon>
    </lineage>
</organism>
<dbReference type="Gene3D" id="1.10.287.470">
    <property type="entry name" value="Helix hairpin bin"/>
    <property type="match status" value="1"/>
</dbReference>
<dbReference type="SUPFAM" id="SSF111369">
    <property type="entry name" value="HlyD-like secretion proteins"/>
    <property type="match status" value="1"/>
</dbReference>
<dbReference type="InterPro" id="IPR058792">
    <property type="entry name" value="Beta-barrel_RND_2"/>
</dbReference>
<feature type="compositionally biased region" description="Low complexity" evidence="2">
    <location>
        <begin position="418"/>
        <end position="428"/>
    </location>
</feature>
<proteinExistence type="inferred from homology"/>
<comment type="similarity">
    <text evidence="1">Belongs to the membrane fusion protein (MFP) (TC 8.A.1) family.</text>
</comment>
<dbReference type="NCBIfam" id="TIGR01730">
    <property type="entry name" value="RND_mfp"/>
    <property type="match status" value="1"/>
</dbReference>
<keyword evidence="8" id="KW-0614">Plasmid</keyword>